<evidence type="ECO:0000313" key="1">
    <source>
        <dbReference type="EMBL" id="UBF22706.1"/>
    </source>
</evidence>
<sequence>MSLTTTDRRRLTRLREKYPEITSDNFSEVAYRELLTDAKRILSNEVSESLGAGGVLSMDGDAYDEALDSYLALRVGLAIEANPDDPARALTAGQTPRSPSEMRRLDGLEGCLDYERKKLISALNGLTDNGN</sequence>
<dbReference type="EMBL" id="MZ334522">
    <property type="protein sequence ID" value="UBF22706.1"/>
    <property type="molecule type" value="Genomic_DNA"/>
</dbReference>
<reference evidence="1" key="1">
    <citation type="submission" date="2021-05" db="EMBL/GenBank/DDBJ databases">
        <title>Diversity, taxonomy and evolution of archaeal viruses of the class Caudoviricetes.</title>
        <authorList>
            <person name="Liu Y."/>
            <person name="Demina T.A."/>
            <person name="Roux S."/>
            <person name="Aiewsakun P."/>
            <person name="Kazlauskas D."/>
            <person name="Simmonds P."/>
            <person name="Prangishvili D."/>
            <person name="Oksanen H.M."/>
            <person name="Krupovic M."/>
        </authorList>
    </citation>
    <scope>NUCLEOTIDE SEQUENCE</scope>
    <source>
        <strain evidence="1">HRTV-27/27</strain>
    </source>
</reference>
<gene>
    <name evidence="1" type="ORF">HRTV-27_gp13</name>
</gene>
<dbReference type="Proteomes" id="UP000827260">
    <property type="component" value="Segment"/>
</dbReference>
<name>A0AAE9BZ50_9CAUD</name>
<evidence type="ECO:0000313" key="2">
    <source>
        <dbReference type="Proteomes" id="UP000827260"/>
    </source>
</evidence>
<keyword evidence="2" id="KW-1185">Reference proteome</keyword>
<protein>
    <submittedName>
        <fullName evidence="1">Uncharacterized protein</fullName>
    </submittedName>
</protein>
<accession>A0AAE9BZ50</accession>
<proteinExistence type="predicted"/>
<organism evidence="1 2">
    <name type="scientific">Halorubrum tailed virus 27</name>
    <dbReference type="NCBI Taxonomy" id="2878008"/>
    <lineage>
        <taxon>Viruses</taxon>
        <taxon>Duplodnaviria</taxon>
        <taxon>Heunggongvirae</taxon>
        <taxon>Uroviricota</taxon>
        <taxon>Caudoviricetes</taxon>
        <taxon>Thumleimavirales</taxon>
        <taxon>Hafunaviridae</taxon>
        <taxon>Minorvirus</taxon>
        <taxon>Minorvirus thailandense</taxon>
        <taxon>Minorvirus HRTV27</taxon>
    </lineage>
</organism>